<comment type="caution">
    <text evidence="1">The sequence shown here is derived from an EMBL/GenBank/DDBJ whole genome shotgun (WGS) entry which is preliminary data.</text>
</comment>
<reference evidence="1 2" key="1">
    <citation type="journal article" date="2024" name="Nat. Commun.">
        <title>Phylogenomics reveals the evolutionary origins of lichenization in chlorophyte algae.</title>
        <authorList>
            <person name="Puginier C."/>
            <person name="Libourel C."/>
            <person name="Otte J."/>
            <person name="Skaloud P."/>
            <person name="Haon M."/>
            <person name="Grisel S."/>
            <person name="Petersen M."/>
            <person name="Berrin J.G."/>
            <person name="Delaux P.M."/>
            <person name="Dal Grande F."/>
            <person name="Keller J."/>
        </authorList>
    </citation>
    <scope>NUCLEOTIDE SEQUENCE [LARGE SCALE GENOMIC DNA]</scope>
    <source>
        <strain evidence="1 2">SAG 2036</strain>
    </source>
</reference>
<keyword evidence="2" id="KW-1185">Reference proteome</keyword>
<gene>
    <name evidence="1" type="ORF">WJX73_000006</name>
</gene>
<name>A0AAW1NS80_9CHLO</name>
<evidence type="ECO:0000313" key="2">
    <source>
        <dbReference type="Proteomes" id="UP001465755"/>
    </source>
</evidence>
<dbReference type="SUPFAM" id="SSF82171">
    <property type="entry name" value="DPP6 N-terminal domain-like"/>
    <property type="match status" value="1"/>
</dbReference>
<protein>
    <submittedName>
        <fullName evidence="1">Uncharacterized protein</fullName>
    </submittedName>
</protein>
<dbReference type="Proteomes" id="UP001465755">
    <property type="component" value="Unassembled WGS sequence"/>
</dbReference>
<evidence type="ECO:0000313" key="1">
    <source>
        <dbReference type="EMBL" id="KAK9792228.1"/>
    </source>
</evidence>
<proteinExistence type="predicted"/>
<accession>A0AAW1NS80</accession>
<organism evidence="1 2">
    <name type="scientific">Symbiochloris irregularis</name>
    <dbReference type="NCBI Taxonomy" id="706552"/>
    <lineage>
        <taxon>Eukaryota</taxon>
        <taxon>Viridiplantae</taxon>
        <taxon>Chlorophyta</taxon>
        <taxon>core chlorophytes</taxon>
        <taxon>Trebouxiophyceae</taxon>
        <taxon>Trebouxiales</taxon>
        <taxon>Trebouxiaceae</taxon>
        <taxon>Symbiochloris</taxon>
    </lineage>
</organism>
<dbReference type="AlphaFoldDB" id="A0AAW1NS80"/>
<sequence>MQRLRRIAALELPPRHPVRNSLEVGEIRAALKAFALSQANLRAGQIQCQLHIPRVIGSPKFAPNGQDFAVVVDGYQGPASLPMYVEGFGGGPCLMVFLEDGTCTPLMRFMSGDNTGLRDIHWTRDGQSLTLLFLDRNGNDATLRSTTAQISTGVTSRKEV</sequence>
<dbReference type="EMBL" id="JALJOQ010000166">
    <property type="protein sequence ID" value="KAK9792228.1"/>
    <property type="molecule type" value="Genomic_DNA"/>
</dbReference>